<keyword evidence="1" id="KW-0175">Coiled coil</keyword>
<dbReference type="EMBL" id="JANPWB010000011">
    <property type="protein sequence ID" value="KAJ1128418.1"/>
    <property type="molecule type" value="Genomic_DNA"/>
</dbReference>
<dbReference type="AlphaFoldDB" id="A0AAV7PPI6"/>
<gene>
    <name evidence="2" type="ORF">NDU88_006797</name>
</gene>
<organism evidence="2 3">
    <name type="scientific">Pleurodeles waltl</name>
    <name type="common">Iberian ribbed newt</name>
    <dbReference type="NCBI Taxonomy" id="8319"/>
    <lineage>
        <taxon>Eukaryota</taxon>
        <taxon>Metazoa</taxon>
        <taxon>Chordata</taxon>
        <taxon>Craniata</taxon>
        <taxon>Vertebrata</taxon>
        <taxon>Euteleostomi</taxon>
        <taxon>Amphibia</taxon>
        <taxon>Batrachia</taxon>
        <taxon>Caudata</taxon>
        <taxon>Salamandroidea</taxon>
        <taxon>Salamandridae</taxon>
        <taxon>Pleurodelinae</taxon>
        <taxon>Pleurodeles</taxon>
    </lineage>
</organism>
<accession>A0AAV7PPI6</accession>
<evidence type="ECO:0000313" key="3">
    <source>
        <dbReference type="Proteomes" id="UP001066276"/>
    </source>
</evidence>
<protein>
    <submittedName>
        <fullName evidence="2">Uncharacterized protein</fullName>
    </submittedName>
</protein>
<sequence length="94" mass="10368">MSERTGGTEALMQHTKVILAAIQDSKAALENQIATLAGEVGLLQDDHNKLKDRDKVTEEMMNETTLQVKALTQKIALMDTEMKTLAIKVEDPES</sequence>
<evidence type="ECO:0000313" key="2">
    <source>
        <dbReference type="EMBL" id="KAJ1128418.1"/>
    </source>
</evidence>
<dbReference type="Proteomes" id="UP001066276">
    <property type="component" value="Chromosome 7"/>
</dbReference>
<evidence type="ECO:0000256" key="1">
    <source>
        <dbReference type="SAM" id="Coils"/>
    </source>
</evidence>
<name>A0AAV7PPI6_PLEWA</name>
<comment type="caution">
    <text evidence="2">The sequence shown here is derived from an EMBL/GenBank/DDBJ whole genome shotgun (WGS) entry which is preliminary data.</text>
</comment>
<feature type="coiled-coil region" evidence="1">
    <location>
        <begin position="19"/>
        <end position="46"/>
    </location>
</feature>
<reference evidence="2" key="1">
    <citation type="journal article" date="2022" name="bioRxiv">
        <title>Sequencing and chromosome-scale assembly of the giantPleurodeles waltlgenome.</title>
        <authorList>
            <person name="Brown T."/>
            <person name="Elewa A."/>
            <person name="Iarovenko S."/>
            <person name="Subramanian E."/>
            <person name="Araus A.J."/>
            <person name="Petzold A."/>
            <person name="Susuki M."/>
            <person name="Suzuki K.-i.T."/>
            <person name="Hayashi T."/>
            <person name="Toyoda A."/>
            <person name="Oliveira C."/>
            <person name="Osipova E."/>
            <person name="Leigh N.D."/>
            <person name="Simon A."/>
            <person name="Yun M.H."/>
        </authorList>
    </citation>
    <scope>NUCLEOTIDE SEQUENCE</scope>
    <source>
        <strain evidence="2">20211129_DDA</strain>
        <tissue evidence="2">Liver</tissue>
    </source>
</reference>
<keyword evidence="3" id="KW-1185">Reference proteome</keyword>
<proteinExistence type="predicted"/>